<feature type="transmembrane region" description="Helical" evidence="7">
    <location>
        <begin position="235"/>
        <end position="258"/>
    </location>
</feature>
<evidence type="ECO:0000256" key="3">
    <source>
        <dbReference type="ARBA" id="ARBA00022475"/>
    </source>
</evidence>
<evidence type="ECO:0000256" key="7">
    <source>
        <dbReference type="SAM" id="Phobius"/>
    </source>
</evidence>
<feature type="transmembrane region" description="Helical" evidence="7">
    <location>
        <begin position="383"/>
        <end position="404"/>
    </location>
</feature>
<evidence type="ECO:0000313" key="11">
    <source>
        <dbReference type="EMBL" id="CAB5025722.1"/>
    </source>
</evidence>
<evidence type="ECO:0000256" key="1">
    <source>
        <dbReference type="ARBA" id="ARBA00004651"/>
    </source>
</evidence>
<name>A0A6J6XIN8_9ZZZZ</name>
<dbReference type="GO" id="GO:0022857">
    <property type="term" value="F:transmembrane transporter activity"/>
    <property type="evidence" value="ECO:0007669"/>
    <property type="project" value="InterPro"/>
</dbReference>
<reference evidence="10" key="1">
    <citation type="submission" date="2020-05" db="EMBL/GenBank/DDBJ databases">
        <authorList>
            <person name="Chiriac C."/>
            <person name="Salcher M."/>
            <person name="Ghai R."/>
            <person name="Kavagutti S V."/>
        </authorList>
    </citation>
    <scope>NUCLEOTIDE SEQUENCE</scope>
</reference>
<evidence type="ECO:0000313" key="9">
    <source>
        <dbReference type="EMBL" id="CAB4731397.1"/>
    </source>
</evidence>
<dbReference type="InterPro" id="IPR020846">
    <property type="entry name" value="MFS_dom"/>
</dbReference>
<feature type="transmembrane region" description="Helical" evidence="7">
    <location>
        <begin position="357"/>
        <end position="377"/>
    </location>
</feature>
<feature type="transmembrane region" description="Helical" evidence="7">
    <location>
        <begin position="171"/>
        <end position="201"/>
    </location>
</feature>
<keyword evidence="5 7" id="KW-1133">Transmembrane helix</keyword>
<dbReference type="Gene3D" id="1.20.1250.20">
    <property type="entry name" value="MFS general substrate transporter like domains"/>
    <property type="match status" value="1"/>
</dbReference>
<feature type="transmembrane region" description="Helical" evidence="7">
    <location>
        <begin position="300"/>
        <end position="321"/>
    </location>
</feature>
<sequence length="425" mass="45197">MSSDETTSSPPKRHGSLGALRHRDFAYFWTAAAISNAGGWMQVVAVPALLYDMTNSSTWLGISSMAGLLPAVFLTPYAGVLSDRMSRRKILMITQTVQMMCAFILWGLYLAGSISPGLIVSIALIGGLATGFQTAAWQSFVPLLVPAEELLDAVKLNSVQFTLARAIGPGFAGLVVSTLGTGAAIFINAITFLLVIGALALSRPRQIISAASKGKVSEVIKAGGSFVWRHRPLRLVVFLAFITSMCGQSLQHIAPAIANRIFDRPSTDNAGLLVALGLGALTSSLFSVAMGDHLQRSTRVVVALILFTISTAMIPMTSIYWVGLLAYFISGLAHLQSAVALNTLIQGTVPDHLRGRTMSFYVLGILAGIPLGAFILGRLGDIFTMRVAVFADAAVLFAVVVLLVSRGWLNDLNTTKIEDVETTAL</sequence>
<feature type="transmembrane region" description="Helical" evidence="7">
    <location>
        <begin position="26"/>
        <end position="51"/>
    </location>
</feature>
<accession>A0A6J6XIN8</accession>
<feature type="transmembrane region" description="Helical" evidence="7">
    <location>
        <begin position="270"/>
        <end position="288"/>
    </location>
</feature>
<dbReference type="EMBL" id="CAEZYH010000111">
    <property type="protein sequence ID" value="CAB4731397.1"/>
    <property type="molecule type" value="Genomic_DNA"/>
</dbReference>
<protein>
    <submittedName>
        <fullName evidence="10">Unannotated protein</fullName>
    </submittedName>
</protein>
<evidence type="ECO:0000313" key="10">
    <source>
        <dbReference type="EMBL" id="CAB4797111.1"/>
    </source>
</evidence>
<comment type="subcellular location">
    <subcellularLocation>
        <location evidence="1">Cell membrane</location>
        <topology evidence="1">Multi-pass membrane protein</topology>
    </subcellularLocation>
</comment>
<dbReference type="InterPro" id="IPR010290">
    <property type="entry name" value="TM_effector"/>
</dbReference>
<dbReference type="EMBL" id="CAFBPS010000026">
    <property type="protein sequence ID" value="CAB5025722.1"/>
    <property type="molecule type" value="Genomic_DNA"/>
</dbReference>
<dbReference type="CDD" id="cd06173">
    <property type="entry name" value="MFS_MefA_like"/>
    <property type="match status" value="1"/>
</dbReference>
<evidence type="ECO:0000256" key="2">
    <source>
        <dbReference type="ARBA" id="ARBA00022448"/>
    </source>
</evidence>
<evidence type="ECO:0000259" key="8">
    <source>
        <dbReference type="PROSITE" id="PS50850"/>
    </source>
</evidence>
<keyword evidence="2" id="KW-0813">Transport</keyword>
<evidence type="ECO:0000256" key="4">
    <source>
        <dbReference type="ARBA" id="ARBA00022692"/>
    </source>
</evidence>
<dbReference type="PANTHER" id="PTHR23513:SF6">
    <property type="entry name" value="MAJOR FACILITATOR SUPERFAMILY ASSOCIATED DOMAIN-CONTAINING PROTEIN"/>
    <property type="match status" value="1"/>
</dbReference>
<dbReference type="EMBL" id="CAFAAL010000022">
    <property type="protein sequence ID" value="CAB4797111.1"/>
    <property type="molecule type" value="Genomic_DNA"/>
</dbReference>
<dbReference type="GO" id="GO:0005886">
    <property type="term" value="C:plasma membrane"/>
    <property type="evidence" value="ECO:0007669"/>
    <property type="project" value="UniProtKB-SubCell"/>
</dbReference>
<dbReference type="Pfam" id="PF05977">
    <property type="entry name" value="MFS_3"/>
    <property type="match status" value="1"/>
</dbReference>
<gene>
    <name evidence="9" type="ORF">UFOPK2658_01713</name>
    <name evidence="10" type="ORF">UFOPK3004_00432</name>
    <name evidence="11" type="ORF">UFOPK4134_00551</name>
</gene>
<keyword evidence="3" id="KW-1003">Cell membrane</keyword>
<feature type="domain" description="Major facilitator superfamily (MFS) profile" evidence="8">
    <location>
        <begin position="232"/>
        <end position="425"/>
    </location>
</feature>
<evidence type="ECO:0000256" key="6">
    <source>
        <dbReference type="ARBA" id="ARBA00023136"/>
    </source>
</evidence>
<keyword evidence="6 7" id="KW-0472">Membrane</keyword>
<evidence type="ECO:0000256" key="5">
    <source>
        <dbReference type="ARBA" id="ARBA00022989"/>
    </source>
</evidence>
<dbReference type="AlphaFoldDB" id="A0A6J6XIN8"/>
<proteinExistence type="predicted"/>
<dbReference type="SUPFAM" id="SSF103473">
    <property type="entry name" value="MFS general substrate transporter"/>
    <property type="match status" value="1"/>
</dbReference>
<keyword evidence="4 7" id="KW-0812">Transmembrane</keyword>
<dbReference type="InterPro" id="IPR036259">
    <property type="entry name" value="MFS_trans_sf"/>
</dbReference>
<organism evidence="10">
    <name type="scientific">freshwater metagenome</name>
    <dbReference type="NCBI Taxonomy" id="449393"/>
    <lineage>
        <taxon>unclassified sequences</taxon>
        <taxon>metagenomes</taxon>
        <taxon>ecological metagenomes</taxon>
    </lineage>
</organism>
<dbReference type="PROSITE" id="PS50850">
    <property type="entry name" value="MFS"/>
    <property type="match status" value="1"/>
</dbReference>
<dbReference type="PANTHER" id="PTHR23513">
    <property type="entry name" value="INTEGRAL MEMBRANE EFFLUX PROTEIN-RELATED"/>
    <property type="match status" value="1"/>
</dbReference>
<feature type="transmembrane region" description="Helical" evidence="7">
    <location>
        <begin position="58"/>
        <end position="78"/>
    </location>
</feature>